<dbReference type="PANTHER" id="PTHR43776:SF7">
    <property type="entry name" value="D,D-DIPEPTIDE TRANSPORT ATP-BINDING PROTEIN DDPF-RELATED"/>
    <property type="match status" value="1"/>
</dbReference>
<dbReference type="SUPFAM" id="SSF52540">
    <property type="entry name" value="P-loop containing nucleoside triphosphate hydrolases"/>
    <property type="match status" value="2"/>
</dbReference>
<dbReference type="InterPro" id="IPR017871">
    <property type="entry name" value="ABC_transporter-like_CS"/>
</dbReference>
<dbReference type="GO" id="GO:0016887">
    <property type="term" value="F:ATP hydrolysis activity"/>
    <property type="evidence" value="ECO:0007669"/>
    <property type="project" value="InterPro"/>
</dbReference>
<protein>
    <submittedName>
        <fullName evidence="6">Oligopeptide/dipeptide ABC transporter, ATP-binding protein, C-terminal domain-containing protein</fullName>
    </submittedName>
</protein>
<dbReference type="Pfam" id="PF08352">
    <property type="entry name" value="oligo_HPY"/>
    <property type="match status" value="1"/>
</dbReference>
<dbReference type="InterPro" id="IPR027417">
    <property type="entry name" value="P-loop_NTPase"/>
</dbReference>
<dbReference type="GO" id="GO:0015833">
    <property type="term" value="P:peptide transport"/>
    <property type="evidence" value="ECO:0007669"/>
    <property type="project" value="InterPro"/>
</dbReference>
<accession>A0A1G9SM75</accession>
<dbReference type="SMART" id="SM00382">
    <property type="entry name" value="AAA"/>
    <property type="match status" value="1"/>
</dbReference>
<keyword evidence="2" id="KW-0813">Transport</keyword>
<dbReference type="EMBL" id="FNIA01000001">
    <property type="protein sequence ID" value="SDM36531.1"/>
    <property type="molecule type" value="Genomic_DNA"/>
</dbReference>
<dbReference type="InterPro" id="IPR050319">
    <property type="entry name" value="ABC_transp_ATP-bind"/>
</dbReference>
<dbReference type="Gene3D" id="3.40.50.300">
    <property type="entry name" value="P-loop containing nucleotide triphosphate hydrolases"/>
    <property type="match status" value="2"/>
</dbReference>
<evidence type="ECO:0000256" key="2">
    <source>
        <dbReference type="ARBA" id="ARBA00022448"/>
    </source>
</evidence>
<feature type="domain" description="ABC transporter" evidence="5">
    <location>
        <begin position="19"/>
        <end position="377"/>
    </location>
</feature>
<keyword evidence="3" id="KW-0547">Nucleotide-binding</keyword>
<dbReference type="PANTHER" id="PTHR43776">
    <property type="entry name" value="TRANSPORT ATP-BINDING PROTEIN"/>
    <property type="match status" value="1"/>
</dbReference>
<name>A0A1G9SM75_9EURY</name>
<evidence type="ECO:0000313" key="6">
    <source>
        <dbReference type="EMBL" id="SDM36531.1"/>
    </source>
</evidence>
<evidence type="ECO:0000313" key="7">
    <source>
        <dbReference type="Proteomes" id="UP000199370"/>
    </source>
</evidence>
<organism evidence="6 7">
    <name type="scientific">Haloarchaeobius iranensis</name>
    <dbReference type="NCBI Taxonomy" id="996166"/>
    <lineage>
        <taxon>Archaea</taxon>
        <taxon>Methanobacteriati</taxon>
        <taxon>Methanobacteriota</taxon>
        <taxon>Stenosarchaea group</taxon>
        <taxon>Halobacteria</taxon>
        <taxon>Halobacteriales</taxon>
        <taxon>Halorubellaceae</taxon>
        <taxon>Haloarchaeobius</taxon>
    </lineage>
</organism>
<dbReference type="STRING" id="996166.SAMN05192554_101265"/>
<proteinExistence type="inferred from homology"/>
<dbReference type="GO" id="GO:0055085">
    <property type="term" value="P:transmembrane transport"/>
    <property type="evidence" value="ECO:0007669"/>
    <property type="project" value="UniProtKB-ARBA"/>
</dbReference>
<dbReference type="InterPro" id="IPR013563">
    <property type="entry name" value="Oligopep_ABC_C"/>
</dbReference>
<evidence type="ECO:0000256" key="4">
    <source>
        <dbReference type="ARBA" id="ARBA00022840"/>
    </source>
</evidence>
<evidence type="ECO:0000256" key="1">
    <source>
        <dbReference type="ARBA" id="ARBA00005417"/>
    </source>
</evidence>
<dbReference type="Proteomes" id="UP000199370">
    <property type="component" value="Unassembled WGS sequence"/>
</dbReference>
<evidence type="ECO:0000256" key="3">
    <source>
        <dbReference type="ARBA" id="ARBA00022741"/>
    </source>
</evidence>
<dbReference type="InterPro" id="IPR003593">
    <property type="entry name" value="AAA+_ATPase"/>
</dbReference>
<dbReference type="GO" id="GO:0005524">
    <property type="term" value="F:ATP binding"/>
    <property type="evidence" value="ECO:0007669"/>
    <property type="project" value="UniProtKB-KW"/>
</dbReference>
<keyword evidence="7" id="KW-1185">Reference proteome</keyword>
<dbReference type="RefSeq" id="WP_281241442.1">
    <property type="nucleotide sequence ID" value="NZ_FNIA01000001.1"/>
</dbReference>
<reference evidence="6 7" key="1">
    <citation type="submission" date="2016-10" db="EMBL/GenBank/DDBJ databases">
        <authorList>
            <person name="de Groot N.N."/>
        </authorList>
    </citation>
    <scope>NUCLEOTIDE SEQUENCE [LARGE SCALE GENOMIC DNA]</scope>
    <source>
        <strain evidence="7">EB21,IBRC-M 10013,KCTC 4048</strain>
    </source>
</reference>
<dbReference type="Pfam" id="PF00005">
    <property type="entry name" value="ABC_tran"/>
    <property type="match status" value="2"/>
</dbReference>
<dbReference type="InterPro" id="IPR003439">
    <property type="entry name" value="ABC_transporter-like_ATP-bd"/>
</dbReference>
<dbReference type="NCBIfam" id="TIGR01727">
    <property type="entry name" value="oligo_HPY"/>
    <property type="match status" value="1"/>
</dbReference>
<comment type="similarity">
    <text evidence="1">Belongs to the ABC transporter superfamily.</text>
</comment>
<dbReference type="AlphaFoldDB" id="A0A1G9SM75"/>
<gene>
    <name evidence="6" type="ORF">SAMN05192554_101265</name>
</gene>
<dbReference type="PROSITE" id="PS00211">
    <property type="entry name" value="ABC_TRANSPORTER_1"/>
    <property type="match status" value="1"/>
</dbReference>
<sequence>MSKQAMSESQSTVQAEPMIQVRNLKTYYPGGGLINDEPVKAVDGVSFDIKKGETLGLVGESGCGKSTLGRTLVQLEDATAGASRFQKPDVVERMANSYGRRTVDLREVYADNDATELVTKLFADGVQPKAVAPDRGWEDVSASEIDAAEFVQQTGLAVSDVIDQGFGPRLGLFGEKDFIFIQEGRIENGVYEVERGYIDVTAAPARALKRLRGRQLGIVFQDPESSLNDRMTVGEIIREPLDVHSWGTPRERRERVRELLETVGLRPEHYYRYPHQFSGGQRQRVGIARSLALEPDFLVLDEPVSALDVSVQAKILNLLEDLQTEFGLTYLFIAHDLSVVRHICDRVAVMYLGNLMEIGPTDGLFENPGNPYTHSLLSAIPEPDPSAAKDRITLRGTPPSPRDPPIGCPFSTRCPVKIRPDEYQHIDDDIWQRIEVFREVIRERTRADRSLTDHARELLGRSTRFSDVTEITDELFGDVDVPTEVAEHVREASSFVEKGHDNKAREYLFDQFGSICDTDRPKHYSVSDDGRTSFCHRHVDRYEDPAPEFEKLKQKR</sequence>
<evidence type="ECO:0000259" key="5">
    <source>
        <dbReference type="PROSITE" id="PS50893"/>
    </source>
</evidence>
<dbReference type="CDD" id="cd03257">
    <property type="entry name" value="ABC_NikE_OppD_transporters"/>
    <property type="match status" value="1"/>
</dbReference>
<dbReference type="PROSITE" id="PS50893">
    <property type="entry name" value="ABC_TRANSPORTER_2"/>
    <property type="match status" value="1"/>
</dbReference>
<keyword evidence="4 6" id="KW-0067">ATP-binding</keyword>